<dbReference type="Proteomes" id="UP001525961">
    <property type="component" value="Unassembled WGS sequence"/>
</dbReference>
<comment type="caution">
    <text evidence="2">The sequence shown here is derived from an EMBL/GenBank/DDBJ whole genome shotgun (WGS) entry which is preliminary data.</text>
</comment>
<evidence type="ECO:0000313" key="3">
    <source>
        <dbReference type="Proteomes" id="UP001525961"/>
    </source>
</evidence>
<keyword evidence="3" id="KW-1185">Reference proteome</keyword>
<proteinExistence type="predicted"/>
<feature type="region of interest" description="Disordered" evidence="1">
    <location>
        <begin position="40"/>
        <end position="71"/>
    </location>
</feature>
<evidence type="ECO:0000313" key="2">
    <source>
        <dbReference type="EMBL" id="MCT7979933.1"/>
    </source>
</evidence>
<protein>
    <submittedName>
        <fullName evidence="2">Uncharacterized protein</fullName>
    </submittedName>
</protein>
<organism evidence="2 3">
    <name type="scientific">Laspinema olomoucense D3b</name>
    <dbReference type="NCBI Taxonomy" id="2953688"/>
    <lineage>
        <taxon>Bacteria</taxon>
        <taxon>Bacillati</taxon>
        <taxon>Cyanobacteriota</taxon>
        <taxon>Cyanophyceae</taxon>
        <taxon>Oscillatoriophycideae</taxon>
        <taxon>Oscillatoriales</taxon>
        <taxon>Laspinemataceae</taxon>
        <taxon>Laspinema</taxon>
        <taxon>Laspinema olomoucense</taxon>
    </lineage>
</organism>
<evidence type="ECO:0000256" key="1">
    <source>
        <dbReference type="SAM" id="MobiDB-lite"/>
    </source>
</evidence>
<feature type="compositionally biased region" description="Polar residues" evidence="1">
    <location>
        <begin position="43"/>
        <end position="61"/>
    </location>
</feature>
<dbReference type="RefSeq" id="WP_261200193.1">
    <property type="nucleotide sequence ID" value="NZ_JAMXFA010000029.1"/>
</dbReference>
<name>A0ABT2NB55_9CYAN</name>
<accession>A0ABT2NB55</accession>
<gene>
    <name evidence="2" type="ORF">NG792_19630</name>
</gene>
<dbReference type="EMBL" id="JAMXFA010000029">
    <property type="protein sequence ID" value="MCT7979933.1"/>
    <property type="molecule type" value="Genomic_DNA"/>
</dbReference>
<sequence length="640" mass="69685">MVWGVLGVFLHQLVLRLSLLAGIGAAIVLPSGLSLANPHPLQGLNTTGQTPELPNSKQNTRPVPPTTPTEESVVTYTQRELEQILLLFREVERQGLRPQQAQELQSLIRELEELRTQGQPQVVLSTTQAQQIRGLLSSLTPQEISQIQEALDLPEVQVGLFTQQEISEILLILGGIQQLRLRPQQTDDISRLIQDLEEIQAQGQPQAILSPEQTQLVLSVIESLTEQERAQIQSAVGVDLAQGTRLDRATVQEFISFLRIIQRLNLRPQQREEIQSLVEELQALEAQGELVVVLSPERSQQLQNLIGSLSEEEVAQIEENIDSQLPTPRRFTPEEVAELLVVLETAREEDLTPEQLQQVNELTEILQRRQAETDGDIILPAAEVEILLSFLDSLTDRQLQQLAVALGSPGNFPGITLNNPSGFGGAWGNLGIGAQFNNRNRYTSEDGSISLSMGLGDPVEAIGFDVILALTGLSNEEGQADNLGAGSISLQASRVLPNNFSVSVGVINLVDWIDAASDTGRSFYSAVTKVLIFDEDLEKPFSLGVVTLGVGNGVFRTEPNIDPTDELGGNQLNIFGSFATSMGSQAHAIAEWTGQDLTMGLSVVPFKRIPLVASFGLNDLTGNAGDGVRLNLSIVYGISF</sequence>
<reference evidence="2 3" key="1">
    <citation type="journal article" date="2022" name="Front. Microbiol.">
        <title>High genomic differentiation and limited gene flow indicate recent cryptic speciation within the genus Laspinema (cyanobacteria).</title>
        <authorList>
            <person name="Stanojkovic A."/>
            <person name="Skoupy S."/>
            <person name="Skaloud P."/>
            <person name="Dvorak P."/>
        </authorList>
    </citation>
    <scope>NUCLEOTIDE SEQUENCE [LARGE SCALE GENOMIC DNA]</scope>
    <source>
        <strain evidence="2 3">D3b</strain>
    </source>
</reference>